<keyword evidence="1" id="KW-0812">Transmembrane</keyword>
<organism evidence="3 4">
    <name type="scientific">Algibacter lectus</name>
    <dbReference type="NCBI Taxonomy" id="221126"/>
    <lineage>
        <taxon>Bacteria</taxon>
        <taxon>Pseudomonadati</taxon>
        <taxon>Bacteroidota</taxon>
        <taxon>Flavobacteriia</taxon>
        <taxon>Flavobacteriales</taxon>
        <taxon>Flavobacteriaceae</taxon>
        <taxon>Algibacter</taxon>
    </lineage>
</organism>
<feature type="transmembrane region" description="Helical" evidence="1">
    <location>
        <begin position="31"/>
        <end position="50"/>
    </location>
</feature>
<feature type="transmembrane region" description="Helical" evidence="1">
    <location>
        <begin position="7"/>
        <end position="25"/>
    </location>
</feature>
<name>A0A090VC53_9FLAO</name>
<dbReference type="Proteomes" id="UP000029644">
    <property type="component" value="Unassembled WGS sequence"/>
</dbReference>
<dbReference type="AlphaFoldDB" id="A0A090VC53"/>
<keyword evidence="1" id="KW-1133">Transmembrane helix</keyword>
<evidence type="ECO:0000313" key="3">
    <source>
        <dbReference type="EMBL" id="GAL62380.1"/>
    </source>
</evidence>
<protein>
    <submittedName>
        <fullName evidence="3">Competence protein</fullName>
    </submittedName>
</protein>
<dbReference type="InterPro" id="IPR025405">
    <property type="entry name" value="DUF4131"/>
</dbReference>
<feature type="transmembrane region" description="Helical" evidence="1">
    <location>
        <begin position="57"/>
        <end position="78"/>
    </location>
</feature>
<dbReference type="EMBL" id="BBNQ01000006">
    <property type="protein sequence ID" value="GAL62380.1"/>
    <property type="molecule type" value="Genomic_DNA"/>
</dbReference>
<evidence type="ECO:0000256" key="1">
    <source>
        <dbReference type="SAM" id="Phobius"/>
    </source>
</evidence>
<evidence type="ECO:0000313" key="4">
    <source>
        <dbReference type="Proteomes" id="UP000029644"/>
    </source>
</evidence>
<feature type="domain" description="DUF4131" evidence="2">
    <location>
        <begin position="33"/>
        <end position="193"/>
    </location>
</feature>
<dbReference type="Pfam" id="PF13567">
    <property type="entry name" value="DUF4131"/>
    <property type="match status" value="1"/>
</dbReference>
<comment type="caution">
    <text evidence="3">The sequence shown here is derived from an EMBL/GenBank/DDBJ whole genome shotgun (WGS) entry which is preliminary data.</text>
</comment>
<proteinExistence type="predicted"/>
<gene>
    <name evidence="3" type="ORF">JCM19300_2433</name>
</gene>
<reference evidence="3 4" key="1">
    <citation type="journal article" date="2014" name="Genome Announc.">
        <title>Draft Genome Sequences of Marine Flavobacterium Algibacter lectus Strains SS8 and NR4.</title>
        <authorList>
            <person name="Takatani N."/>
            <person name="Nakanishi M."/>
            <person name="Meirelles P."/>
            <person name="Mino S."/>
            <person name="Suda W."/>
            <person name="Oshima K."/>
            <person name="Hattori M."/>
            <person name="Ohkuma M."/>
            <person name="Hosokawa M."/>
            <person name="Miyashita K."/>
            <person name="Thompson F.L."/>
            <person name="Niwa A."/>
            <person name="Sawabe T."/>
            <person name="Sawabe T."/>
        </authorList>
    </citation>
    <scope>NUCLEOTIDE SEQUENCE [LARGE SCALE GENOMIC DNA]</scope>
    <source>
        <strain evidence="3 4">JCM 19300</strain>
    </source>
</reference>
<accession>A0A090VC53</accession>
<sequence length="270" mass="31447">MKILNFTIIKLTICLVIGILIGYFIPIPIMMAMYFTLAASLLLGITYFIARKQFFKTIWFGITAFILMISIGVLTVNIHNQQNFNNHYTKHLLNEDDSGHAITFRIREVLKSNTFYDKYIIDVLQVDTNRTQGKLLLSIAKDTLKPTLNVDAIFSTKSNFKSLGYPLNPFQFDYESYLEKKYIYHQVSLKPTELFLISDNTHTVFGYANATRQFINSKLKKYHFKPDELAVINALFLGQRQDSVKTFIAITEMQELYIYWLFQDSTLELY</sequence>
<evidence type="ECO:0000259" key="2">
    <source>
        <dbReference type="Pfam" id="PF13567"/>
    </source>
</evidence>
<keyword evidence="1" id="KW-0472">Membrane</keyword>